<dbReference type="PANTHER" id="PTHR38032">
    <property type="entry name" value="POLYMERASE-RELATED"/>
    <property type="match status" value="1"/>
</dbReference>
<dbReference type="AlphaFoldDB" id="A0A1U6J4V9"/>
<proteinExistence type="predicted"/>
<dbReference type="InterPro" id="IPR046866">
    <property type="entry name" value="FapA_N"/>
</dbReference>
<accession>A0A1U6J4V9</accession>
<evidence type="ECO:0000259" key="1">
    <source>
        <dbReference type="Pfam" id="PF20250"/>
    </source>
</evidence>
<dbReference type="EMBL" id="LT799839">
    <property type="protein sequence ID" value="SLK15316.1"/>
    <property type="molecule type" value="Genomic_DNA"/>
</dbReference>
<dbReference type="Proteomes" id="UP000190476">
    <property type="component" value="Chromosome I"/>
</dbReference>
<dbReference type="Pfam" id="PF03961">
    <property type="entry name" value="FapA"/>
    <property type="match status" value="1"/>
</dbReference>
<gene>
    <name evidence="2" type="ORF">CCH01_08440</name>
</gene>
<reference evidence="3" key="1">
    <citation type="submission" date="2017-03" db="EMBL/GenBank/DDBJ databases">
        <authorList>
            <person name="Falquet L."/>
            <person name="Falquet L."/>
        </authorList>
    </citation>
    <scope>NUCLEOTIDE SEQUENCE [LARGE SCALE GENOMIC DNA]</scope>
</reference>
<keyword evidence="3" id="KW-1185">Reference proteome</keyword>
<evidence type="ECO:0000313" key="2">
    <source>
        <dbReference type="EMBL" id="SLK15316.1"/>
    </source>
</evidence>
<name>A0A1U6J4V9_9CLOT</name>
<dbReference type="InterPro" id="IPR046865">
    <property type="entry name" value="FapA_b_solenoid"/>
</dbReference>
<dbReference type="PANTHER" id="PTHR38032:SF1">
    <property type="entry name" value="RNA-BINDING PROTEIN KHPB N-TERMINAL DOMAIN-CONTAINING PROTEIN"/>
    <property type="match status" value="1"/>
</dbReference>
<sequence>MKAEENYMFLYENVNGSVEIQNGKFIVIDPLGEGEFAKIIPTSNGELYINNKLITDSVKVKSTDKIEFKGKEEEGETLIEIKTNKDKTEAHLTVTYIPGNTYKLIDAEESNLISLETKKIQGKLPKKVSKLEILQELKNNKIIYGINKDILNSIEENDEIQDLIIAEGIKPIDPQDDKLEIYFNRKEEKDIDSLKNIDYKNLNYVTSIKAGEILAEIIKGEEGKDGIDVFGKTILKKPKNKFKYKIGEGCALKDRNIIAIKNGRPNIARNIITVQSIYVVDKDIDISTGNIDFAGAIEVRGKVTEGMEVKAAKGVHLCEGVFSAKVEAKGESTILGNIVNSKIKVGSTDLLKESRITSLTDLAESLNAIIANLKFLKEKNLVNKNATDGLLIKTLIDTKYKVVNRQCISVISSTINDEDGNSKVISLIKSKLIGLAPTKIVNYSELKPIVDEALKEIDKLKENLSIPVDLKIEYAQESTIEASGDIFITGKGIFASNINSLNNIEFLHGNAICRGGHIKAKNIIKSKVIGSEAGFATKLEVDSKGHIYADVAYQNTVFIVGNRRYVLDKPSKNIHAYLNKNGEIEIEKFLL</sequence>
<protein>
    <recommendedName>
        <fullName evidence="1">Flagellar Assembly Protein A N-terminal region domain-containing protein</fullName>
    </recommendedName>
</protein>
<feature type="domain" description="Flagellar Assembly Protein A N-terminal region" evidence="1">
    <location>
        <begin position="79"/>
        <end position="269"/>
    </location>
</feature>
<dbReference type="STRING" id="1351755.CCH01_08440"/>
<organism evidence="2 3">
    <name type="scientific">Clostridium chauvoei JF4335</name>
    <dbReference type="NCBI Taxonomy" id="1351755"/>
    <lineage>
        <taxon>Bacteria</taxon>
        <taxon>Bacillati</taxon>
        <taxon>Bacillota</taxon>
        <taxon>Clostridia</taxon>
        <taxon>Eubacteriales</taxon>
        <taxon>Clostridiaceae</taxon>
        <taxon>Clostridium</taxon>
    </lineage>
</organism>
<dbReference type="InterPro" id="IPR005646">
    <property type="entry name" value="FapA"/>
</dbReference>
<dbReference type="Pfam" id="PF20250">
    <property type="entry name" value="FapA_N"/>
    <property type="match status" value="1"/>
</dbReference>
<evidence type="ECO:0000313" key="3">
    <source>
        <dbReference type="Proteomes" id="UP000190476"/>
    </source>
</evidence>